<sequence>MSAFEVMGVDPDDIQRPPSPIRHSALLEPDTGFSQQVGQPVREIFVGCYIEFLIVHDVPRRWLMTEAERPPSSAQCHSGSYSIEKACPPPRSALQR</sequence>
<organism evidence="2 3">
    <name type="scientific">Thermogemmata fonticola</name>
    <dbReference type="NCBI Taxonomy" id="2755323"/>
    <lineage>
        <taxon>Bacteria</taxon>
        <taxon>Pseudomonadati</taxon>
        <taxon>Planctomycetota</taxon>
        <taxon>Planctomycetia</taxon>
        <taxon>Gemmatales</taxon>
        <taxon>Gemmataceae</taxon>
        <taxon>Thermogemmata</taxon>
    </lineage>
</organism>
<comment type="caution">
    <text evidence="2">The sequence shown here is derived from an EMBL/GenBank/DDBJ whole genome shotgun (WGS) entry which is preliminary data.</text>
</comment>
<evidence type="ECO:0000256" key="1">
    <source>
        <dbReference type="SAM" id="MobiDB-lite"/>
    </source>
</evidence>
<dbReference type="AlphaFoldDB" id="A0A7V8VG96"/>
<accession>A0A7V8VG96</accession>
<dbReference type="Proteomes" id="UP000542342">
    <property type="component" value="Unassembled WGS sequence"/>
</dbReference>
<name>A0A7V8VG96_9BACT</name>
<gene>
    <name evidence="2" type="ORF">H0921_15195</name>
</gene>
<evidence type="ECO:0000313" key="2">
    <source>
        <dbReference type="EMBL" id="MBA2227504.1"/>
    </source>
</evidence>
<feature type="region of interest" description="Disordered" evidence="1">
    <location>
        <begin position="67"/>
        <end position="96"/>
    </location>
</feature>
<evidence type="ECO:0000313" key="3">
    <source>
        <dbReference type="Proteomes" id="UP000542342"/>
    </source>
</evidence>
<feature type="region of interest" description="Disordered" evidence="1">
    <location>
        <begin position="1"/>
        <end position="22"/>
    </location>
</feature>
<dbReference type="EMBL" id="JACEFB010000015">
    <property type="protein sequence ID" value="MBA2227504.1"/>
    <property type="molecule type" value="Genomic_DNA"/>
</dbReference>
<feature type="compositionally biased region" description="Pro residues" evidence="1">
    <location>
        <begin position="87"/>
        <end position="96"/>
    </location>
</feature>
<proteinExistence type="predicted"/>
<keyword evidence="3" id="KW-1185">Reference proteome</keyword>
<protein>
    <submittedName>
        <fullName evidence="2">Uncharacterized protein</fullName>
    </submittedName>
</protein>
<dbReference type="RefSeq" id="WP_194539372.1">
    <property type="nucleotide sequence ID" value="NZ_JACEFB010000015.1"/>
</dbReference>
<feature type="compositionally biased region" description="Polar residues" evidence="1">
    <location>
        <begin position="72"/>
        <end position="81"/>
    </location>
</feature>
<reference evidence="2 3" key="1">
    <citation type="submission" date="2020-07" db="EMBL/GenBank/DDBJ databases">
        <title>Thermogemmata thermophila gen. nov., sp. nov., a novel moderate thermophilic planctomycete from a Kamchatka hot spring.</title>
        <authorList>
            <person name="Elcheninov A.G."/>
            <person name="Podosokorskaya O.A."/>
            <person name="Kovaleva O.L."/>
            <person name="Novikov A."/>
            <person name="Bonch-Osmolovskaya E.A."/>
            <person name="Toshchakov S.V."/>
            <person name="Kublanov I.V."/>
        </authorList>
    </citation>
    <scope>NUCLEOTIDE SEQUENCE [LARGE SCALE GENOMIC DNA]</scope>
    <source>
        <strain evidence="2 3">2918</strain>
    </source>
</reference>